<gene>
    <name evidence="1" type="ordered locus">HD_0428</name>
</gene>
<keyword evidence="2" id="KW-1185">Reference proteome</keyword>
<protein>
    <submittedName>
        <fullName evidence="1">Uncharacterized protein</fullName>
    </submittedName>
</protein>
<name>Q7VNQ9_HAEDU</name>
<dbReference type="STRING" id="233412.HD_0428"/>
<sequence length="67" mass="7497">MDYLMADNDTKTHVDYVMNDTLLRFSGKEIEVEKGAEKPLPLVFSDDILDPHLYITAVGGALWKGVV</sequence>
<organism evidence="1 2">
    <name type="scientific">Haemophilus ducreyi (strain 35000HP / ATCC 700724)</name>
    <dbReference type="NCBI Taxonomy" id="233412"/>
    <lineage>
        <taxon>Bacteria</taxon>
        <taxon>Pseudomonadati</taxon>
        <taxon>Pseudomonadota</taxon>
        <taxon>Gammaproteobacteria</taxon>
        <taxon>Pasteurellales</taxon>
        <taxon>Pasteurellaceae</taxon>
        <taxon>Haemophilus</taxon>
    </lineage>
</organism>
<accession>Q7VNQ9</accession>
<evidence type="ECO:0000313" key="1">
    <source>
        <dbReference type="EMBL" id="AAP95393.1"/>
    </source>
</evidence>
<dbReference type="Proteomes" id="UP000001022">
    <property type="component" value="Chromosome"/>
</dbReference>
<dbReference type="AlphaFoldDB" id="Q7VNQ9"/>
<reference evidence="2" key="1">
    <citation type="submission" date="2003-06" db="EMBL/GenBank/DDBJ databases">
        <title>The complete genome sequence of Haemophilus ducreyi.</title>
        <authorList>
            <person name="Munson R.S. Jr."/>
            <person name="Ray W.C."/>
            <person name="Mahairas G."/>
            <person name="Sabo P."/>
            <person name="Mungur R."/>
            <person name="Johnson L."/>
            <person name="Nguyen D."/>
            <person name="Wang J."/>
            <person name="Forst C."/>
            <person name="Hood L."/>
        </authorList>
    </citation>
    <scope>NUCLEOTIDE SEQUENCE [LARGE SCALE GENOMIC DNA]</scope>
    <source>
        <strain evidence="2">35000HP / ATCC 700724</strain>
    </source>
</reference>
<dbReference type="HOGENOM" id="CLU_2806455_0_0_6"/>
<dbReference type="EMBL" id="AE017143">
    <property type="protein sequence ID" value="AAP95393.1"/>
    <property type="molecule type" value="Genomic_DNA"/>
</dbReference>
<evidence type="ECO:0000313" key="2">
    <source>
        <dbReference type="Proteomes" id="UP000001022"/>
    </source>
</evidence>
<proteinExistence type="predicted"/>
<dbReference type="KEGG" id="hdu:HD_0428"/>